<feature type="transmembrane region" description="Helical" evidence="6">
    <location>
        <begin position="265"/>
        <end position="285"/>
    </location>
</feature>
<feature type="region of interest" description="Disordered" evidence="5">
    <location>
        <begin position="1"/>
        <end position="75"/>
    </location>
</feature>
<keyword evidence="9" id="KW-1185">Reference proteome</keyword>
<feature type="compositionally biased region" description="Polar residues" evidence="5">
    <location>
        <begin position="42"/>
        <end position="54"/>
    </location>
</feature>
<comment type="caution">
    <text evidence="8">The sequence shown here is derived from an EMBL/GenBank/DDBJ whole genome shotgun (WGS) entry which is preliminary data.</text>
</comment>
<dbReference type="Pfam" id="PF00066">
    <property type="entry name" value="Notch"/>
    <property type="match status" value="1"/>
</dbReference>
<feature type="domain" description="LNR" evidence="7">
    <location>
        <begin position="788"/>
        <end position="817"/>
    </location>
</feature>
<dbReference type="InterPro" id="IPR000800">
    <property type="entry name" value="Notch_dom"/>
</dbReference>
<feature type="domain" description="LNR" evidence="7">
    <location>
        <begin position="484"/>
        <end position="521"/>
    </location>
</feature>
<dbReference type="AlphaFoldDB" id="A0AAD3CL17"/>
<name>A0AAD3CL17_9STRA</name>
<keyword evidence="1" id="KW-0677">Repeat</keyword>
<dbReference type="EMBL" id="BLLK01000022">
    <property type="protein sequence ID" value="GFH47035.1"/>
    <property type="molecule type" value="Genomic_DNA"/>
</dbReference>
<keyword evidence="2" id="KW-1015">Disulfide bond</keyword>
<feature type="domain" description="LNR" evidence="7">
    <location>
        <begin position="746"/>
        <end position="777"/>
    </location>
</feature>
<organism evidence="8 9">
    <name type="scientific">Chaetoceros tenuissimus</name>
    <dbReference type="NCBI Taxonomy" id="426638"/>
    <lineage>
        <taxon>Eukaryota</taxon>
        <taxon>Sar</taxon>
        <taxon>Stramenopiles</taxon>
        <taxon>Ochrophyta</taxon>
        <taxon>Bacillariophyta</taxon>
        <taxon>Coscinodiscophyceae</taxon>
        <taxon>Chaetocerotophycidae</taxon>
        <taxon>Chaetocerotales</taxon>
        <taxon>Chaetocerotaceae</taxon>
        <taxon>Chaetoceros</taxon>
    </lineage>
</organism>
<gene>
    <name evidence="8" type="ORF">CTEN210_03510</name>
</gene>
<feature type="transmembrane region" description="Helical" evidence="6">
    <location>
        <begin position="415"/>
        <end position="434"/>
    </location>
</feature>
<feature type="coiled-coil region" evidence="4">
    <location>
        <begin position="87"/>
        <end position="121"/>
    </location>
</feature>
<evidence type="ECO:0000256" key="3">
    <source>
        <dbReference type="ARBA" id="ARBA00023180"/>
    </source>
</evidence>
<dbReference type="Gene3D" id="3.30.300.320">
    <property type="match status" value="3"/>
</dbReference>
<evidence type="ECO:0000256" key="2">
    <source>
        <dbReference type="ARBA" id="ARBA00023157"/>
    </source>
</evidence>
<evidence type="ECO:0000256" key="6">
    <source>
        <dbReference type="SAM" id="Phobius"/>
    </source>
</evidence>
<feature type="compositionally biased region" description="Basic and acidic residues" evidence="5">
    <location>
        <begin position="173"/>
        <end position="191"/>
    </location>
</feature>
<keyword evidence="6" id="KW-1133">Transmembrane helix</keyword>
<dbReference type="SMART" id="SM00004">
    <property type="entry name" value="NL"/>
    <property type="match status" value="4"/>
</dbReference>
<evidence type="ECO:0000313" key="8">
    <source>
        <dbReference type="EMBL" id="GFH47035.1"/>
    </source>
</evidence>
<feature type="domain" description="LNR" evidence="7">
    <location>
        <begin position="442"/>
        <end position="482"/>
    </location>
</feature>
<feature type="compositionally biased region" description="Polar residues" evidence="5">
    <location>
        <begin position="64"/>
        <end position="73"/>
    </location>
</feature>
<feature type="transmembrane region" description="Helical" evidence="6">
    <location>
        <begin position="230"/>
        <end position="253"/>
    </location>
</feature>
<evidence type="ECO:0000313" key="9">
    <source>
        <dbReference type="Proteomes" id="UP001054902"/>
    </source>
</evidence>
<evidence type="ECO:0000259" key="7">
    <source>
        <dbReference type="SMART" id="SM00004"/>
    </source>
</evidence>
<accession>A0AAD3CL17</accession>
<feature type="compositionally biased region" description="Acidic residues" evidence="5">
    <location>
        <begin position="17"/>
        <end position="39"/>
    </location>
</feature>
<evidence type="ECO:0000256" key="5">
    <source>
        <dbReference type="SAM" id="MobiDB-lite"/>
    </source>
</evidence>
<feature type="region of interest" description="Disordered" evidence="5">
    <location>
        <begin position="159"/>
        <end position="191"/>
    </location>
</feature>
<evidence type="ECO:0000256" key="4">
    <source>
        <dbReference type="SAM" id="Coils"/>
    </source>
</evidence>
<feature type="transmembrane region" description="Helical" evidence="6">
    <location>
        <begin position="324"/>
        <end position="346"/>
    </location>
</feature>
<reference evidence="8 9" key="1">
    <citation type="journal article" date="2021" name="Sci. Rep.">
        <title>The genome of the diatom Chaetoceros tenuissimus carries an ancient integrated fragment of an extant virus.</title>
        <authorList>
            <person name="Hongo Y."/>
            <person name="Kimura K."/>
            <person name="Takaki Y."/>
            <person name="Yoshida Y."/>
            <person name="Baba S."/>
            <person name="Kobayashi G."/>
            <person name="Nagasaki K."/>
            <person name="Hano T."/>
            <person name="Tomaru Y."/>
        </authorList>
    </citation>
    <scope>NUCLEOTIDE SEQUENCE [LARGE SCALE GENOMIC DNA]</scope>
    <source>
        <strain evidence="8 9">NIES-3715</strain>
    </source>
</reference>
<evidence type="ECO:0000256" key="1">
    <source>
        <dbReference type="ARBA" id="ARBA00022737"/>
    </source>
</evidence>
<keyword evidence="6" id="KW-0472">Membrane</keyword>
<dbReference type="Gene3D" id="4.10.470.20">
    <property type="match status" value="1"/>
</dbReference>
<keyword evidence="3" id="KW-0325">Glycoprotein</keyword>
<dbReference type="Proteomes" id="UP001054902">
    <property type="component" value="Unassembled WGS sequence"/>
</dbReference>
<proteinExistence type="predicted"/>
<keyword evidence="4" id="KW-0175">Coiled coil</keyword>
<protein>
    <recommendedName>
        <fullName evidence="7">LNR domain-containing protein</fullName>
    </recommendedName>
</protein>
<feature type="transmembrane region" description="Helical" evidence="6">
    <location>
        <begin position="358"/>
        <end position="380"/>
    </location>
</feature>
<sequence>MSGKSLDLSKPTVTSADADDAFDDYSYDDESYLDNDAYSEDGLSQSVEPSIVTTHTRRSRASKSNRTPPTSRTIVDPNAFLNLQSQVSELVSLIQSKEKEMDELRNNNKDLTCKLDRLEKSYTKGQDDENESKLVKFEEPVEVKRRSLDYDDDMEFDDHHSSGDLSYTQGLDTADKSNRGSSDREGGERNFRDDMLKEYESTFDLEEAMISFDHDMFSLMMLHPVQSRDWALALFTIGFQWLYMIIILINLVGLPLLATPFDVPYAVNVEVTIGQFLGVFIVVGLQSDLLSSIRMIAAMSANEEWNYFIVEPEKSKGLFFVRVLLPNIMKFLGGILVLVCNFAIIVSSENIVELMKDVSAMLIISQITEVVFQLALYGFLGSKFETHAKKAQEMKGIKDVFNTRTGFFSKINPRLSVFIFLSAIMLSTVTVMVLNQKNGVYFKKQYPYCALTGPEINSFADGICDGGVSNTIECAFDGGDCNTFNLQYPNCDAPIPSEIGNNICNEAFNIEDCGFDGGDCCPFGNVNDEVELSLDTGNRLVNGQCDGGLYFTRQCKYDNGECNNIRTNPLFSNCDFDDLGNLFDESFSPTLGDGICESNIYNTEACGFEFGDCVECNNVVPDMGFIGDGVCHGGMYNSNSCNQDARDCFEFNEKYPRCAVTAQAVLDQALANATVIKYVPIIGDGICNSGLYNNADCGYEDGDCLLCNEIVDNVTKVGDGFCDGQNFMSKTCGYDGGDCFECKDENGKYLPSAEIGNGWCSPLYNKPECGWDGGDCMDFNLKYPNCDVPSPSLLGNRFCNGGQYNTEECGWDGGDCIEKVDFRKENPNCDVERPELLGDGVCHGEYPSLVGNGWCSFGKYDTEECGWDGGDCLLE</sequence>
<keyword evidence="6" id="KW-0812">Transmembrane</keyword>